<protein>
    <submittedName>
        <fullName evidence="2">DUF397 domain-containing protein</fullName>
    </submittedName>
</protein>
<dbReference type="EMBL" id="JAQFWP010000068">
    <property type="protein sequence ID" value="MDA2807978.1"/>
    <property type="molecule type" value="Genomic_DNA"/>
</dbReference>
<dbReference type="Pfam" id="PF04149">
    <property type="entry name" value="DUF397"/>
    <property type="match status" value="1"/>
</dbReference>
<gene>
    <name evidence="2" type="ORF">O4U47_25930</name>
</gene>
<dbReference type="Proteomes" id="UP001165685">
    <property type="component" value="Unassembled WGS sequence"/>
</dbReference>
<sequence length="56" mass="6200">MDWHKSTYSGQGANCVEVAEGDQTLMRDTQHRDQAHLAVPADEWRAFVIAAADGEL</sequence>
<dbReference type="RefSeq" id="WP_270680596.1">
    <property type="nucleotide sequence ID" value="NZ_JAQFWP010000068.1"/>
</dbReference>
<organism evidence="2 3">
    <name type="scientific">Nocardiopsis suaedae</name>
    <dbReference type="NCBI Taxonomy" id="3018444"/>
    <lineage>
        <taxon>Bacteria</taxon>
        <taxon>Bacillati</taxon>
        <taxon>Actinomycetota</taxon>
        <taxon>Actinomycetes</taxon>
        <taxon>Streptosporangiales</taxon>
        <taxon>Nocardiopsidaceae</taxon>
        <taxon>Nocardiopsis</taxon>
    </lineage>
</organism>
<dbReference type="InterPro" id="IPR007278">
    <property type="entry name" value="DUF397"/>
</dbReference>
<reference evidence="2" key="1">
    <citation type="submission" date="2023-01" db="EMBL/GenBank/DDBJ databases">
        <title>Draft genome sequence of Nocardiopsis sp. LSu2-4 isolated from halophytes.</title>
        <authorList>
            <person name="Duangmal K."/>
            <person name="Chantavorakit T."/>
        </authorList>
    </citation>
    <scope>NUCLEOTIDE SEQUENCE</scope>
    <source>
        <strain evidence="2">LSu2-4</strain>
    </source>
</reference>
<accession>A0ABT4TTF7</accession>
<proteinExistence type="predicted"/>
<evidence type="ECO:0000313" key="2">
    <source>
        <dbReference type="EMBL" id="MDA2807978.1"/>
    </source>
</evidence>
<name>A0ABT4TTF7_9ACTN</name>
<evidence type="ECO:0000313" key="3">
    <source>
        <dbReference type="Proteomes" id="UP001165685"/>
    </source>
</evidence>
<comment type="caution">
    <text evidence="2">The sequence shown here is derived from an EMBL/GenBank/DDBJ whole genome shotgun (WGS) entry which is preliminary data.</text>
</comment>
<evidence type="ECO:0000259" key="1">
    <source>
        <dbReference type="Pfam" id="PF04149"/>
    </source>
</evidence>
<feature type="domain" description="DUF397" evidence="1">
    <location>
        <begin position="2"/>
        <end position="50"/>
    </location>
</feature>
<keyword evidence="3" id="KW-1185">Reference proteome</keyword>